<organism evidence="1">
    <name type="scientific">Rhizophora mucronata</name>
    <name type="common">Asiatic mangrove</name>
    <dbReference type="NCBI Taxonomy" id="61149"/>
    <lineage>
        <taxon>Eukaryota</taxon>
        <taxon>Viridiplantae</taxon>
        <taxon>Streptophyta</taxon>
        <taxon>Embryophyta</taxon>
        <taxon>Tracheophyta</taxon>
        <taxon>Spermatophyta</taxon>
        <taxon>Magnoliopsida</taxon>
        <taxon>eudicotyledons</taxon>
        <taxon>Gunneridae</taxon>
        <taxon>Pentapetalae</taxon>
        <taxon>rosids</taxon>
        <taxon>fabids</taxon>
        <taxon>Malpighiales</taxon>
        <taxon>Rhizophoraceae</taxon>
        <taxon>Rhizophora</taxon>
    </lineage>
</organism>
<protein>
    <submittedName>
        <fullName evidence="1">Uncharacterized protein</fullName>
    </submittedName>
</protein>
<accession>A0A2P2QQB7</accession>
<reference evidence="1" key="1">
    <citation type="submission" date="2018-02" db="EMBL/GenBank/DDBJ databases">
        <title>Rhizophora mucronata_Transcriptome.</title>
        <authorList>
            <person name="Meera S.P."/>
            <person name="Sreeshan A."/>
            <person name="Augustine A."/>
        </authorList>
    </citation>
    <scope>NUCLEOTIDE SEQUENCE</scope>
    <source>
        <tissue evidence="1">Leaf</tissue>
    </source>
</reference>
<name>A0A2P2QQB7_RHIMU</name>
<proteinExistence type="predicted"/>
<dbReference type="AlphaFoldDB" id="A0A2P2QQB7"/>
<sequence length="59" mass="6918">MVKLCKVMKSVDSNILSLVLLLWHVLQIACEAWFYSWINLIHVILRQKNHINAFGHVQC</sequence>
<dbReference type="EMBL" id="GGEC01088728">
    <property type="protein sequence ID" value="MBX69212.1"/>
    <property type="molecule type" value="Transcribed_RNA"/>
</dbReference>
<evidence type="ECO:0000313" key="1">
    <source>
        <dbReference type="EMBL" id="MBX69212.1"/>
    </source>
</evidence>